<sequence length="387" mass="42315">MGREPDPDFADTQDSSSFSNLSDADSFGGEDSEPEIAPVRVPGDQLSLSLDQSASQHGPSYNSMLAWNKRSDSAGIGDDDDDGDDDEDEDDEEPSSDADLSITKKQARSREPPTGSKDKIRSSSAERSLVRRPNSSTSTRSMTKSSSSRKLNAKDSGDELSSSMHKGVTDRRIKRRDGAGGASELASTVHGDDIPGYSRAPSRRPNRGEPSRTKSGDGGPPPSSRRSSKDELGAATLHGKSSVSRIRSKGRSTLEEGKTKEKEKSKPDRRSMMKRAMSTTNVKRPEEYGPDGNGASSNGLPFESPTPRRAGRRPQRPPRRQLLDLLRENKPVTEKDLADKENRQLLHRLMYEHKLGVSLKDLARKVKKETKNGVIPPPPKPLLYVEA</sequence>
<feature type="compositionally biased region" description="Low complexity" evidence="1">
    <location>
        <begin position="135"/>
        <end position="150"/>
    </location>
</feature>
<feature type="compositionally biased region" description="Low complexity" evidence="1">
    <location>
        <begin position="12"/>
        <end position="26"/>
    </location>
</feature>
<keyword evidence="3" id="KW-1185">Reference proteome</keyword>
<dbReference type="InParanoid" id="A0A1Z5JCQ6"/>
<name>A0A1Z5JCQ6_FISSO</name>
<gene>
    <name evidence="2" type="ORF">FisN_7Lh116</name>
</gene>
<protein>
    <submittedName>
        <fullName evidence="2">Uncharacterized protein</fullName>
    </submittedName>
</protein>
<evidence type="ECO:0000313" key="2">
    <source>
        <dbReference type="EMBL" id="GAX11736.1"/>
    </source>
</evidence>
<organism evidence="2 3">
    <name type="scientific">Fistulifera solaris</name>
    <name type="common">Oleaginous diatom</name>
    <dbReference type="NCBI Taxonomy" id="1519565"/>
    <lineage>
        <taxon>Eukaryota</taxon>
        <taxon>Sar</taxon>
        <taxon>Stramenopiles</taxon>
        <taxon>Ochrophyta</taxon>
        <taxon>Bacillariophyta</taxon>
        <taxon>Bacillariophyceae</taxon>
        <taxon>Bacillariophycidae</taxon>
        <taxon>Naviculales</taxon>
        <taxon>Naviculaceae</taxon>
        <taxon>Fistulifera</taxon>
    </lineage>
</organism>
<evidence type="ECO:0000256" key="1">
    <source>
        <dbReference type="SAM" id="MobiDB-lite"/>
    </source>
</evidence>
<evidence type="ECO:0000313" key="3">
    <source>
        <dbReference type="Proteomes" id="UP000198406"/>
    </source>
</evidence>
<feature type="compositionally biased region" description="Basic and acidic residues" evidence="1">
    <location>
        <begin position="321"/>
        <end position="339"/>
    </location>
</feature>
<feature type="region of interest" description="Disordered" evidence="1">
    <location>
        <begin position="1"/>
        <end position="339"/>
    </location>
</feature>
<dbReference type="EMBL" id="BDSP01000044">
    <property type="protein sequence ID" value="GAX11736.1"/>
    <property type="molecule type" value="Genomic_DNA"/>
</dbReference>
<dbReference type="Proteomes" id="UP000198406">
    <property type="component" value="Unassembled WGS sequence"/>
</dbReference>
<feature type="compositionally biased region" description="Basic and acidic residues" evidence="1">
    <location>
        <begin position="108"/>
        <end position="121"/>
    </location>
</feature>
<feature type="compositionally biased region" description="Basic and acidic residues" evidence="1">
    <location>
        <begin position="252"/>
        <end position="271"/>
    </location>
</feature>
<feature type="compositionally biased region" description="Acidic residues" evidence="1">
    <location>
        <begin position="77"/>
        <end position="96"/>
    </location>
</feature>
<feature type="compositionally biased region" description="Low complexity" evidence="1">
    <location>
        <begin position="44"/>
        <end position="56"/>
    </location>
</feature>
<feature type="region of interest" description="Disordered" evidence="1">
    <location>
        <begin position="368"/>
        <end position="387"/>
    </location>
</feature>
<proteinExistence type="predicted"/>
<reference evidence="2 3" key="1">
    <citation type="journal article" date="2015" name="Plant Cell">
        <title>Oil accumulation by the oleaginous diatom Fistulifera solaris as revealed by the genome and transcriptome.</title>
        <authorList>
            <person name="Tanaka T."/>
            <person name="Maeda Y."/>
            <person name="Veluchamy A."/>
            <person name="Tanaka M."/>
            <person name="Abida H."/>
            <person name="Marechal E."/>
            <person name="Bowler C."/>
            <person name="Muto M."/>
            <person name="Sunaga Y."/>
            <person name="Tanaka M."/>
            <person name="Yoshino T."/>
            <person name="Taniguchi T."/>
            <person name="Fukuda Y."/>
            <person name="Nemoto M."/>
            <person name="Matsumoto M."/>
            <person name="Wong P.S."/>
            <person name="Aburatani S."/>
            <person name="Fujibuchi W."/>
        </authorList>
    </citation>
    <scope>NUCLEOTIDE SEQUENCE [LARGE SCALE GENOMIC DNA]</scope>
    <source>
        <strain evidence="2 3">JPCC DA0580</strain>
    </source>
</reference>
<accession>A0A1Z5JCQ6</accession>
<feature type="compositionally biased region" description="Basic and acidic residues" evidence="1">
    <location>
        <begin position="206"/>
        <end position="215"/>
    </location>
</feature>
<dbReference type="AlphaFoldDB" id="A0A1Z5JCQ6"/>
<comment type="caution">
    <text evidence="2">The sequence shown here is derived from an EMBL/GenBank/DDBJ whole genome shotgun (WGS) entry which is preliminary data.</text>
</comment>
<feature type="compositionally biased region" description="Basic residues" evidence="1">
    <location>
        <begin position="309"/>
        <end position="319"/>
    </location>
</feature>